<dbReference type="AlphaFoldDB" id="A0A0W0R648"/>
<gene>
    <name evidence="2" type="ORF">Lade_1186</name>
</gene>
<keyword evidence="1" id="KW-0472">Membrane</keyword>
<feature type="transmembrane region" description="Helical" evidence="1">
    <location>
        <begin position="166"/>
        <end position="192"/>
    </location>
</feature>
<evidence type="ECO:0000313" key="3">
    <source>
        <dbReference type="Proteomes" id="UP000054859"/>
    </source>
</evidence>
<reference evidence="2 3" key="1">
    <citation type="submission" date="2015-11" db="EMBL/GenBank/DDBJ databases">
        <title>Identification of large and diverse effector repertoires of 38 Legionella species.</title>
        <authorList>
            <person name="Burstein D."/>
            <person name="Amaro F."/>
            <person name="Zusman T."/>
            <person name="Lifshitz Z."/>
            <person name="Cohen O."/>
            <person name="Gilbert J.A."/>
            <person name="Pupko T."/>
            <person name="Shuman H.A."/>
            <person name="Segal G."/>
        </authorList>
    </citation>
    <scope>NUCLEOTIDE SEQUENCE [LARGE SCALE GENOMIC DNA]</scope>
    <source>
        <strain evidence="2 3">1762-AUS-E</strain>
    </source>
</reference>
<dbReference type="Proteomes" id="UP000054859">
    <property type="component" value="Unassembled WGS sequence"/>
</dbReference>
<proteinExistence type="predicted"/>
<evidence type="ECO:0008006" key="4">
    <source>
        <dbReference type="Google" id="ProtNLM"/>
    </source>
</evidence>
<name>A0A0W0R648_9GAMM</name>
<feature type="transmembrane region" description="Helical" evidence="1">
    <location>
        <begin position="198"/>
        <end position="217"/>
    </location>
</feature>
<evidence type="ECO:0000313" key="2">
    <source>
        <dbReference type="EMBL" id="KTC66528.1"/>
    </source>
</evidence>
<sequence length="258" mass="28223">MAKIKVHVLNFHSIFSHIEIVLENTSTEPHTYYGVNRWSEPAEGWTDASYGPQNYIEWASSTYSFDIEADPDEIVRKWSGYWYDTDQEASVLGKNCAVAAQWFLTEFAGIPQPGLSNVSWNHLAMGVVWPSFIPCPVTLPGRIMSNAKFHIDARTNLETANKYSHLFLYMGMALSTLVFASSVFALSVAATILSAGTAAIAITGCVAVGLASTYAFFKARNVLSAKNIADELKGTEKSLPTKLATTTLPYQDLSFAGA</sequence>
<keyword evidence="3" id="KW-1185">Reference proteome</keyword>
<evidence type="ECO:0000256" key="1">
    <source>
        <dbReference type="SAM" id="Phobius"/>
    </source>
</evidence>
<keyword evidence="1" id="KW-1133">Transmembrane helix</keyword>
<dbReference type="RefSeq" id="WP_058462197.1">
    <property type="nucleotide sequence ID" value="NZ_CAAAHS010000007.1"/>
</dbReference>
<keyword evidence="1" id="KW-0812">Transmembrane</keyword>
<dbReference type="STRING" id="45056.Lade_1186"/>
<comment type="caution">
    <text evidence="2">The sequence shown here is derived from an EMBL/GenBank/DDBJ whole genome shotgun (WGS) entry which is preliminary data.</text>
</comment>
<organism evidence="2 3">
    <name type="scientific">Legionella adelaidensis</name>
    <dbReference type="NCBI Taxonomy" id="45056"/>
    <lineage>
        <taxon>Bacteria</taxon>
        <taxon>Pseudomonadati</taxon>
        <taxon>Pseudomonadota</taxon>
        <taxon>Gammaproteobacteria</taxon>
        <taxon>Legionellales</taxon>
        <taxon>Legionellaceae</taxon>
        <taxon>Legionella</taxon>
    </lineage>
</organism>
<dbReference type="PATRIC" id="fig|45056.6.peg.1228"/>
<accession>A0A0W0R648</accession>
<dbReference type="OrthoDB" id="5638546at2"/>
<dbReference type="EMBL" id="LNKA01000001">
    <property type="protein sequence ID" value="KTC66528.1"/>
    <property type="molecule type" value="Genomic_DNA"/>
</dbReference>
<protein>
    <recommendedName>
        <fullName evidence="4">Transmembrane protein</fullName>
    </recommendedName>
</protein>